<evidence type="ECO:0000313" key="7">
    <source>
        <dbReference type="EMBL" id="PMN93902.1"/>
    </source>
</evidence>
<keyword evidence="2" id="KW-0963">Cytoplasm</keyword>
<evidence type="ECO:0000256" key="3">
    <source>
        <dbReference type="ARBA" id="ARBA00022737"/>
    </source>
</evidence>
<evidence type="ECO:0008006" key="9">
    <source>
        <dbReference type="Google" id="ProtNLM"/>
    </source>
</evidence>
<evidence type="ECO:0000256" key="5">
    <source>
        <dbReference type="ARBA" id="ARBA00038253"/>
    </source>
</evidence>
<dbReference type="SMART" id="SM00028">
    <property type="entry name" value="TPR"/>
    <property type="match status" value="5"/>
</dbReference>
<proteinExistence type="inferred from homology"/>
<dbReference type="InterPro" id="IPR029787">
    <property type="entry name" value="Nucleotide_cyclase"/>
</dbReference>
<keyword evidence="3" id="KW-0677">Repeat</keyword>
<evidence type="ECO:0000256" key="2">
    <source>
        <dbReference type="ARBA" id="ARBA00022490"/>
    </source>
</evidence>
<dbReference type="InterPro" id="IPR051476">
    <property type="entry name" value="Bac_ResReg_Asp_Phosphatase"/>
</dbReference>
<dbReference type="InterPro" id="IPR043128">
    <property type="entry name" value="Rev_trsase/Diguanyl_cyclase"/>
</dbReference>
<name>A0A2N7LER7_9GAMM</name>
<comment type="caution">
    <text evidence="7">The sequence shown here is derived from an EMBL/GenBank/DDBJ whole genome shotgun (WGS) entry which is preliminary data.</text>
</comment>
<evidence type="ECO:0000313" key="8">
    <source>
        <dbReference type="Proteomes" id="UP000235387"/>
    </source>
</evidence>
<dbReference type="Proteomes" id="UP000235387">
    <property type="component" value="Unassembled WGS sequence"/>
</dbReference>
<reference evidence="8" key="1">
    <citation type="submission" date="2016-07" db="EMBL/GenBank/DDBJ databases">
        <title>Nontailed viruses are major unrecognized killers of bacteria in the ocean.</title>
        <authorList>
            <person name="Kauffman K."/>
            <person name="Hussain F."/>
            <person name="Yang J."/>
            <person name="Arevalo P."/>
            <person name="Brown J."/>
            <person name="Cutler M."/>
            <person name="Kelly L."/>
            <person name="Polz M.F."/>
        </authorList>
    </citation>
    <scope>NUCLEOTIDE SEQUENCE [LARGE SCALE GENOMIC DNA]</scope>
    <source>
        <strain evidence="8">10N.261.45.A10</strain>
    </source>
</reference>
<comment type="subcellular location">
    <subcellularLocation>
        <location evidence="1">Cytoplasm</location>
    </subcellularLocation>
</comment>
<dbReference type="SUPFAM" id="SSF48452">
    <property type="entry name" value="TPR-like"/>
    <property type="match status" value="3"/>
</dbReference>
<organism evidence="7 8">
    <name type="scientific">Enterovibrio norvegicus</name>
    <dbReference type="NCBI Taxonomy" id="188144"/>
    <lineage>
        <taxon>Bacteria</taxon>
        <taxon>Pseudomonadati</taxon>
        <taxon>Pseudomonadota</taxon>
        <taxon>Gammaproteobacteria</taxon>
        <taxon>Vibrionales</taxon>
        <taxon>Vibrionaceae</taxon>
        <taxon>Enterovibrio</taxon>
    </lineage>
</organism>
<dbReference type="Gene3D" id="3.30.70.270">
    <property type="match status" value="1"/>
</dbReference>
<dbReference type="Gene3D" id="1.25.40.10">
    <property type="entry name" value="Tetratricopeptide repeat domain"/>
    <property type="match status" value="2"/>
</dbReference>
<dbReference type="InterPro" id="IPR019734">
    <property type="entry name" value="TPR_rpt"/>
</dbReference>
<feature type="chain" id="PRO_5014672889" description="GGDEF domain-containing protein" evidence="6">
    <location>
        <begin position="22"/>
        <end position="756"/>
    </location>
</feature>
<sequence>MRLLPTALLFFSMLFSLNGQARMYSTPILSEAEEMVVTAPEQALEITERYLEQRRLSKATNRPHSNNETDRSIRTPLNTVHAYLIIGKAQSALGDHDAAWEALATARSMVEKNSLKLAELELLFTEASVLYYLDEDKQAAKKALETVISEIGKRDPKRANTIANLTFEALLLNAIITSETNNSAETVTQFDAVKNELGDTPELKQKTRYQIALGNYFLNEKSYERALSELLSAYWLASENDFAIQIASANVSLTKLYQQQGVLDKALQHANQAAEFYENFDLVRGLSEAQTLLADIYSQQGRYNFALVHYFNALDIEQLLDRTKNIANINVSIASTYLKLLRYKQAEEYAANAIEIAEKAALTRPLTKAYILQGELAVITQMPDVAIDALKKAFGGAEALRDRTLMLECLSRLSRAYEQKGEYQKALEIQRRYDQISRRSENRRQILEAESFKERQRVIERQLQLDDIERRQGENVSSLVEQKKINLFLLGSLSVILLVLILRHRAANQRLGELQDLRKALYTHPRSGLRNLRMLNDRLSNSLAKTSANFEQWYLGEMIHEPLSDKLSFAMFEVPFLKVVYLQHGYHQGLELERELGDYLASQISDPARVYHFSDAMFIYIEPDSVTLNDPDKMAKRIQSMVDDFVVHAKLDDVDDRLRIGMADYPFLPRAFTSINDKELIDILLMATSAARQACKAEQTSQWVHLSAIESTPAACFANTNVRKACFDAIGSGLIKVKTSASEGINWQTLHESDKN</sequence>
<keyword evidence="6" id="KW-0732">Signal</keyword>
<dbReference type="SUPFAM" id="SSF55073">
    <property type="entry name" value="Nucleotide cyclase"/>
    <property type="match status" value="1"/>
</dbReference>
<gene>
    <name evidence="7" type="ORF">BCT23_11245</name>
</gene>
<dbReference type="PANTHER" id="PTHR46630:SF1">
    <property type="entry name" value="TETRATRICOPEPTIDE REPEAT PROTEIN 29"/>
    <property type="match status" value="1"/>
</dbReference>
<dbReference type="PANTHER" id="PTHR46630">
    <property type="entry name" value="TETRATRICOPEPTIDE REPEAT PROTEIN 29"/>
    <property type="match status" value="1"/>
</dbReference>
<dbReference type="GO" id="GO:0005737">
    <property type="term" value="C:cytoplasm"/>
    <property type="evidence" value="ECO:0007669"/>
    <property type="project" value="UniProtKB-SubCell"/>
</dbReference>
<keyword evidence="4" id="KW-0802">TPR repeat</keyword>
<evidence type="ECO:0000256" key="1">
    <source>
        <dbReference type="ARBA" id="ARBA00004496"/>
    </source>
</evidence>
<dbReference type="EMBL" id="MDAL01000010">
    <property type="protein sequence ID" value="PMN93902.1"/>
    <property type="molecule type" value="Genomic_DNA"/>
</dbReference>
<dbReference type="InterPro" id="IPR011990">
    <property type="entry name" value="TPR-like_helical_dom_sf"/>
</dbReference>
<feature type="signal peptide" evidence="6">
    <location>
        <begin position="1"/>
        <end position="21"/>
    </location>
</feature>
<evidence type="ECO:0000256" key="6">
    <source>
        <dbReference type="SAM" id="SignalP"/>
    </source>
</evidence>
<dbReference type="AlphaFoldDB" id="A0A2N7LER7"/>
<comment type="similarity">
    <text evidence="5">Belongs to the Rap family.</text>
</comment>
<protein>
    <recommendedName>
        <fullName evidence="9">GGDEF domain-containing protein</fullName>
    </recommendedName>
</protein>
<evidence type="ECO:0000256" key="4">
    <source>
        <dbReference type="ARBA" id="ARBA00022803"/>
    </source>
</evidence>
<accession>A0A2N7LER7</accession>